<dbReference type="Gene3D" id="2.170.150.80">
    <property type="entry name" value="NAC domain"/>
    <property type="match status" value="1"/>
</dbReference>
<evidence type="ECO:0000256" key="3">
    <source>
        <dbReference type="ARBA" id="ARBA00023125"/>
    </source>
</evidence>
<dbReference type="PANTHER" id="PTHR31744">
    <property type="entry name" value="PROTEIN CUP-SHAPED COTYLEDON 2-RELATED"/>
    <property type="match status" value="1"/>
</dbReference>
<comment type="caution">
    <text evidence="8">The sequence shown here is derived from an EMBL/GenBank/DDBJ whole genome shotgun (WGS) entry which is preliminary data.</text>
</comment>
<protein>
    <recommendedName>
        <fullName evidence="7">NAC domain-containing protein</fullName>
    </recommendedName>
</protein>
<dbReference type="AlphaFoldDB" id="A0A843WYQ4"/>
<accession>A0A843WYQ4</accession>
<dbReference type="InterPro" id="IPR003441">
    <property type="entry name" value="NAC-dom"/>
</dbReference>
<keyword evidence="5" id="KW-0539">Nucleus</keyword>
<dbReference type="PANTHER" id="PTHR31744:SF208">
    <property type="entry name" value="(WILD MALAYSIAN BANANA) HYPOTHETICAL PROTEIN"/>
    <property type="match status" value="1"/>
</dbReference>
<evidence type="ECO:0000313" key="9">
    <source>
        <dbReference type="Proteomes" id="UP000652761"/>
    </source>
</evidence>
<dbReference type="OrthoDB" id="1931139at2759"/>
<feature type="domain" description="NAC" evidence="7">
    <location>
        <begin position="6"/>
        <end position="167"/>
    </location>
</feature>
<name>A0A843WYQ4_COLES</name>
<comment type="subcellular location">
    <subcellularLocation>
        <location evidence="1">Nucleus</location>
    </subcellularLocation>
</comment>
<evidence type="ECO:0000256" key="1">
    <source>
        <dbReference type="ARBA" id="ARBA00004123"/>
    </source>
</evidence>
<organism evidence="8 9">
    <name type="scientific">Colocasia esculenta</name>
    <name type="common">Wild taro</name>
    <name type="synonym">Arum esculentum</name>
    <dbReference type="NCBI Taxonomy" id="4460"/>
    <lineage>
        <taxon>Eukaryota</taxon>
        <taxon>Viridiplantae</taxon>
        <taxon>Streptophyta</taxon>
        <taxon>Embryophyta</taxon>
        <taxon>Tracheophyta</taxon>
        <taxon>Spermatophyta</taxon>
        <taxon>Magnoliopsida</taxon>
        <taxon>Liliopsida</taxon>
        <taxon>Araceae</taxon>
        <taxon>Aroideae</taxon>
        <taxon>Colocasieae</taxon>
        <taxon>Colocasia</taxon>
    </lineage>
</organism>
<evidence type="ECO:0000259" key="7">
    <source>
        <dbReference type="PROSITE" id="PS51005"/>
    </source>
</evidence>
<dbReference type="Pfam" id="PF02365">
    <property type="entry name" value="NAM"/>
    <property type="match status" value="1"/>
</dbReference>
<keyword evidence="9" id="KW-1185">Reference proteome</keyword>
<feature type="region of interest" description="Disordered" evidence="6">
    <location>
        <begin position="171"/>
        <end position="228"/>
    </location>
</feature>
<keyword evidence="4" id="KW-0804">Transcription</keyword>
<dbReference type="GO" id="GO:0005634">
    <property type="term" value="C:nucleus"/>
    <property type="evidence" value="ECO:0007669"/>
    <property type="project" value="UniProtKB-SubCell"/>
</dbReference>
<reference evidence="8" key="1">
    <citation type="submission" date="2017-07" db="EMBL/GenBank/DDBJ databases">
        <title>Taro Niue Genome Assembly and Annotation.</title>
        <authorList>
            <person name="Atibalentja N."/>
            <person name="Keating K."/>
            <person name="Fields C.J."/>
        </authorList>
    </citation>
    <scope>NUCLEOTIDE SEQUENCE</scope>
    <source>
        <strain evidence="8">Niue_2</strain>
        <tissue evidence="8">Leaf</tissue>
    </source>
</reference>
<evidence type="ECO:0000256" key="5">
    <source>
        <dbReference type="ARBA" id="ARBA00023242"/>
    </source>
</evidence>
<dbReference type="InterPro" id="IPR036093">
    <property type="entry name" value="NAC_dom_sf"/>
</dbReference>
<proteinExistence type="predicted"/>
<dbReference type="Proteomes" id="UP000652761">
    <property type="component" value="Unassembled WGS sequence"/>
</dbReference>
<dbReference type="GO" id="GO:0003677">
    <property type="term" value="F:DNA binding"/>
    <property type="evidence" value="ECO:0007669"/>
    <property type="project" value="UniProtKB-KW"/>
</dbReference>
<dbReference type="SUPFAM" id="SSF101941">
    <property type="entry name" value="NAC domain"/>
    <property type="match status" value="1"/>
</dbReference>
<keyword evidence="3" id="KW-0238">DNA-binding</keyword>
<evidence type="ECO:0000313" key="8">
    <source>
        <dbReference type="EMBL" id="MQM13276.1"/>
    </source>
</evidence>
<sequence length="382" mass="42815">MGPTSLPPGFRFRPTDEELVGYYLKRKVDGQEMELEVIPVIDLYKFDPWELPGSETLLRLPADRSFLPKRDQEWFFFCPRDKKYPNGSRTNRATRSGYWKATGKDRKVVCSSVATAALRKTLVFYRGRAPAGDRTEWVMHEYRLCKEISPGITNFVGAFALCHITKRNEHGEKAGNTTAGESRGCVRNATNASEDSPPSSSAAIRRKHGSSVIHVSPAPQCGSRSGTRTEPIVIDQDQMNPEGAESVVSYSPKDLPPVEGSDGWMLQDELQHYYSTPFSFPSYNPMEFSPTETPNMNMCEEAGLMMPCLAPMDYLDMRGNVRNPPFQATQWEESTNVTKQMSGLETWNLMFTPPICRQASGDGIGDPASQWPLDDSARLFAR</sequence>
<dbReference type="GO" id="GO:0006355">
    <property type="term" value="P:regulation of DNA-templated transcription"/>
    <property type="evidence" value="ECO:0007669"/>
    <property type="project" value="InterPro"/>
</dbReference>
<evidence type="ECO:0000256" key="2">
    <source>
        <dbReference type="ARBA" id="ARBA00023015"/>
    </source>
</evidence>
<gene>
    <name evidence="8" type="ORF">Taro_046201</name>
</gene>
<evidence type="ECO:0000256" key="6">
    <source>
        <dbReference type="SAM" id="MobiDB-lite"/>
    </source>
</evidence>
<dbReference type="EMBL" id="NMUH01005631">
    <property type="protein sequence ID" value="MQM13276.1"/>
    <property type="molecule type" value="Genomic_DNA"/>
</dbReference>
<dbReference type="FunFam" id="2.170.150.80:FF:000002">
    <property type="entry name" value="Nac domain-containing protein 86"/>
    <property type="match status" value="1"/>
</dbReference>
<keyword evidence="2" id="KW-0805">Transcription regulation</keyword>
<dbReference type="PROSITE" id="PS51005">
    <property type="entry name" value="NAC"/>
    <property type="match status" value="1"/>
</dbReference>
<evidence type="ECO:0000256" key="4">
    <source>
        <dbReference type="ARBA" id="ARBA00023163"/>
    </source>
</evidence>